<dbReference type="PANTHER" id="PTHR10639:SF28">
    <property type="entry name" value="CLATHRIN LIGHT CHAIN B"/>
    <property type="match status" value="1"/>
</dbReference>
<dbReference type="GO" id="GO:0099631">
    <property type="term" value="C:postsynaptic endocytic zone cytoplasmic component"/>
    <property type="evidence" value="ECO:0007669"/>
    <property type="project" value="TreeGrafter"/>
</dbReference>
<evidence type="ECO:0000256" key="4">
    <source>
        <dbReference type="ARBA" id="ARBA00023176"/>
    </source>
</evidence>
<accession>A0A8B9CGR4</accession>
<dbReference type="AlphaFoldDB" id="A0A8B9CGR4"/>
<keyword evidence="10" id="KW-1185">Reference proteome</keyword>
<name>A0A8B9CGR4_9AVES</name>
<evidence type="ECO:0000256" key="3">
    <source>
        <dbReference type="ARBA" id="ARBA00023136"/>
    </source>
</evidence>
<dbReference type="Proteomes" id="UP000694426">
    <property type="component" value="Unplaced"/>
</dbReference>
<keyword evidence="7" id="KW-0175">Coiled coil</keyword>
<comment type="subcellular location">
    <subcellularLocation>
        <location evidence="1 6">Cytoplasmic vesicle membrane</location>
        <topology evidence="1 6">Peripheral membrane protein</topology>
        <orientation evidence="1 6">Cytoplasmic side</orientation>
    </subcellularLocation>
    <subcellularLocation>
        <location evidence="6">Membrane</location>
        <location evidence="6">Coated pit</location>
        <topology evidence="6">Peripheral membrane protein</topology>
        <orientation evidence="6">Cytoplasmic side</orientation>
    </subcellularLocation>
    <text evidence="6">Cytoplasmic face of coated pits and vesicles.</text>
</comment>
<evidence type="ECO:0000256" key="2">
    <source>
        <dbReference type="ARBA" id="ARBA00005263"/>
    </source>
</evidence>
<dbReference type="PANTHER" id="PTHR10639">
    <property type="entry name" value="CLATHRIN LIGHT CHAIN"/>
    <property type="match status" value="1"/>
</dbReference>
<keyword evidence="4 6" id="KW-0168">Coated pit</keyword>
<evidence type="ECO:0000256" key="8">
    <source>
        <dbReference type="SAM" id="MobiDB-lite"/>
    </source>
</evidence>
<feature type="coiled-coil region" evidence="7">
    <location>
        <begin position="106"/>
        <end position="148"/>
    </location>
</feature>
<evidence type="ECO:0000313" key="9">
    <source>
        <dbReference type="Ensembl" id="ENSABRP00000019514.1"/>
    </source>
</evidence>
<keyword evidence="3 6" id="KW-0472">Membrane</keyword>
<comment type="similarity">
    <text evidence="2 6">Belongs to the clathrin light chain family.</text>
</comment>
<protein>
    <recommendedName>
        <fullName evidence="6">Clathrin light chain</fullName>
    </recommendedName>
</protein>
<sequence length="354" mass="36531">MADDFGFFSSSEGAGAEEDPAAAFLAQQESEIAGIENDEGFGPADGEAASATPGQAAPQEPAGFQNGGATVNGDVFQESNGPTDAYAAIAKADRLTQEPESIRKWREEQKKRLEELDAASKVTEQEWREKAKKDLEEWNLRQNEQMEKNRANNRYAEGLGAEAGLSGSGCAARSALLGGRGGSVTAAGLSPAEPAIPPAQGEARARRAALVATAGSRGLPSTCGPRFGSGLGRGAAPRVPAGFSGAVGDAAREDANPPLCFSLSNPLPACLLRALSLSAPRGRIADKAFYQQPDADVIGYVYVPPAGAGRLASATTAPALWLPSQGKGAGGGCRALARSQREDAAARQHQMLKA</sequence>
<reference evidence="9" key="2">
    <citation type="submission" date="2025-09" db="UniProtKB">
        <authorList>
            <consortium name="Ensembl"/>
        </authorList>
    </citation>
    <scope>IDENTIFICATION</scope>
</reference>
<organism evidence="9 10">
    <name type="scientific">Anser brachyrhynchus</name>
    <name type="common">Pink-footed goose</name>
    <dbReference type="NCBI Taxonomy" id="132585"/>
    <lineage>
        <taxon>Eukaryota</taxon>
        <taxon>Metazoa</taxon>
        <taxon>Chordata</taxon>
        <taxon>Craniata</taxon>
        <taxon>Vertebrata</taxon>
        <taxon>Euteleostomi</taxon>
        <taxon>Archelosauria</taxon>
        <taxon>Archosauria</taxon>
        <taxon>Dinosauria</taxon>
        <taxon>Saurischia</taxon>
        <taxon>Theropoda</taxon>
        <taxon>Coelurosauria</taxon>
        <taxon>Aves</taxon>
        <taxon>Neognathae</taxon>
        <taxon>Galloanserae</taxon>
        <taxon>Anseriformes</taxon>
        <taxon>Anatidae</taxon>
        <taxon>Anserinae</taxon>
        <taxon>Anser</taxon>
    </lineage>
</organism>
<evidence type="ECO:0000256" key="7">
    <source>
        <dbReference type="SAM" id="Coils"/>
    </source>
</evidence>
<evidence type="ECO:0000313" key="10">
    <source>
        <dbReference type="Proteomes" id="UP000694426"/>
    </source>
</evidence>
<dbReference type="GO" id="GO:0072583">
    <property type="term" value="P:clathrin-dependent endocytosis"/>
    <property type="evidence" value="ECO:0007669"/>
    <property type="project" value="TreeGrafter"/>
</dbReference>
<dbReference type="Pfam" id="PF01086">
    <property type="entry name" value="Clathrin_lg_ch"/>
    <property type="match status" value="1"/>
</dbReference>
<dbReference type="Ensembl" id="ENSABRT00000027544.1">
    <property type="protein sequence ID" value="ENSABRP00000019514.1"/>
    <property type="gene ID" value="ENSABRG00000016733.1"/>
</dbReference>
<dbReference type="GO" id="GO:0005198">
    <property type="term" value="F:structural molecule activity"/>
    <property type="evidence" value="ECO:0007669"/>
    <property type="project" value="InterPro"/>
</dbReference>
<dbReference type="GeneTree" id="ENSGT00940000160186"/>
<dbReference type="PROSITE" id="PS00224">
    <property type="entry name" value="CLATHRIN_LIGHT_CHN_1"/>
    <property type="match status" value="1"/>
</dbReference>
<evidence type="ECO:0000256" key="6">
    <source>
        <dbReference type="RuleBase" id="RU363137"/>
    </source>
</evidence>
<comment type="function">
    <text evidence="6">Clathrin is the major protein of the polyhedral coat of coated pits and vesicles.</text>
</comment>
<evidence type="ECO:0000256" key="5">
    <source>
        <dbReference type="ARBA" id="ARBA00023329"/>
    </source>
</evidence>
<dbReference type="GO" id="GO:0006886">
    <property type="term" value="P:intracellular protein transport"/>
    <property type="evidence" value="ECO:0007669"/>
    <property type="project" value="InterPro"/>
</dbReference>
<keyword evidence="5 6" id="KW-0968">Cytoplasmic vesicle</keyword>
<dbReference type="InterPro" id="IPR000996">
    <property type="entry name" value="Clathrin_L-chain"/>
</dbReference>
<evidence type="ECO:0000256" key="1">
    <source>
        <dbReference type="ARBA" id="ARBA00004180"/>
    </source>
</evidence>
<feature type="region of interest" description="Disordered" evidence="8">
    <location>
        <begin position="1"/>
        <end position="81"/>
    </location>
</feature>
<dbReference type="GO" id="GO:0030132">
    <property type="term" value="C:clathrin coat of coated pit"/>
    <property type="evidence" value="ECO:0007669"/>
    <property type="project" value="InterPro"/>
</dbReference>
<dbReference type="GO" id="GO:0030672">
    <property type="term" value="C:synaptic vesicle membrane"/>
    <property type="evidence" value="ECO:0007669"/>
    <property type="project" value="TreeGrafter"/>
</dbReference>
<reference evidence="9" key="1">
    <citation type="submission" date="2025-08" db="UniProtKB">
        <authorList>
            <consortium name="Ensembl"/>
        </authorList>
    </citation>
    <scope>IDENTIFICATION</scope>
</reference>
<feature type="compositionally biased region" description="Low complexity" evidence="8">
    <location>
        <begin position="1"/>
        <end position="14"/>
    </location>
</feature>
<proteinExistence type="inferred from homology"/>
<gene>
    <name evidence="9" type="primary">CLTB</name>
</gene>
<dbReference type="GO" id="GO:0032050">
    <property type="term" value="F:clathrin heavy chain binding"/>
    <property type="evidence" value="ECO:0007669"/>
    <property type="project" value="TreeGrafter"/>
</dbReference>
<dbReference type="GO" id="GO:0030130">
    <property type="term" value="C:clathrin coat of trans-Golgi network vesicle"/>
    <property type="evidence" value="ECO:0007669"/>
    <property type="project" value="InterPro"/>
</dbReference>